<keyword evidence="7" id="KW-1185">Reference proteome</keyword>
<dbReference type="PROSITE" id="PS50191">
    <property type="entry name" value="CRAL_TRIO"/>
    <property type="match status" value="1"/>
</dbReference>
<reference evidence="7" key="1">
    <citation type="submission" date="2023-01" db="EMBL/GenBank/DDBJ databases">
        <title>Key to firefly adult light organ development and bioluminescence: homeobox transcription factors regulate luciferase expression and transportation to peroxisome.</title>
        <authorList>
            <person name="Fu X."/>
        </authorList>
    </citation>
    <scope>NUCLEOTIDE SEQUENCE [LARGE SCALE GENOMIC DNA]</scope>
</reference>
<dbReference type="InterPro" id="IPR022181">
    <property type="entry name" value="Bcl2-/adenovirus-E1B"/>
</dbReference>
<name>A0AAN7PF40_9COLE</name>
<proteinExistence type="predicted"/>
<sequence length="432" mass="49453">MASQNNLESQGMNRSRKTNDSSNLEIQTKILEIPPIDIHDLVIVKHMNNESSINKNLYSQNATNSHPLMYSPSSPTSDYPDLIPQKSKSTSCHHYEHCKGDSPKTIRNVEVIYEKDFKEDLELFRQVEGLSPTPSLKGIYTIDVRKEPELVETDNDNSIYEARLSSNLQNVSLTMNEKEGNLNFLANSHHSNKLRLIKVYNMSDDSDASSTESTTGSLRSDDIYIDDDSKHDANETSAASIVPLSADEEKKHSRHWQCVVLPDGEQRSIDMKVIEPYKRVLSHGGYLRAGGNTAIVVFSACFLPDRSRVDYDYVMDNLFLYVLWTLERLVTDNYVLVYLHGGATRLPAFSWLKRCYHMVGRRLRKNLIHLYLVHPTLWIKTMLFMAKPFISSKFSRKITYVVNLKELYGRIPLEVNAIPDKVKSYDSYHYGS</sequence>
<dbReference type="PANTHER" id="PTHR12112">
    <property type="entry name" value="BNIP - RELATED"/>
    <property type="match status" value="1"/>
</dbReference>
<gene>
    <name evidence="6" type="ORF">RN001_000575</name>
</gene>
<dbReference type="InterPro" id="IPR001251">
    <property type="entry name" value="CRAL-TRIO_dom"/>
</dbReference>
<dbReference type="Proteomes" id="UP001353858">
    <property type="component" value="Unassembled WGS sequence"/>
</dbReference>
<dbReference type="CDD" id="cd00170">
    <property type="entry name" value="SEC14"/>
    <property type="match status" value="1"/>
</dbReference>
<accession>A0AAN7PF40</accession>
<comment type="caution">
    <text evidence="6">The sequence shown here is derived from an EMBL/GenBank/DDBJ whole genome shotgun (WGS) entry which is preliminary data.</text>
</comment>
<evidence type="ECO:0000256" key="4">
    <source>
        <dbReference type="SAM" id="MobiDB-lite"/>
    </source>
</evidence>
<evidence type="ECO:0000313" key="6">
    <source>
        <dbReference type="EMBL" id="KAK4884304.1"/>
    </source>
</evidence>
<protein>
    <recommendedName>
        <fullName evidence="5">CRAL-TRIO domain-containing protein</fullName>
    </recommendedName>
</protein>
<dbReference type="EMBL" id="JARPUR010000001">
    <property type="protein sequence ID" value="KAK4884304.1"/>
    <property type="molecule type" value="Genomic_DNA"/>
</dbReference>
<dbReference type="Pfam" id="PF13716">
    <property type="entry name" value="CRAL_TRIO_2"/>
    <property type="match status" value="1"/>
</dbReference>
<dbReference type="SUPFAM" id="SSF52087">
    <property type="entry name" value="CRAL/TRIO domain"/>
    <property type="match status" value="1"/>
</dbReference>
<dbReference type="AlphaFoldDB" id="A0AAN7PF40"/>
<dbReference type="InterPro" id="IPR036865">
    <property type="entry name" value="CRAL-TRIO_dom_sf"/>
</dbReference>
<dbReference type="Gene3D" id="3.40.525.10">
    <property type="entry name" value="CRAL-TRIO lipid binding domain"/>
    <property type="match status" value="1"/>
</dbReference>
<evidence type="ECO:0000259" key="5">
    <source>
        <dbReference type="PROSITE" id="PS50191"/>
    </source>
</evidence>
<evidence type="ECO:0000256" key="1">
    <source>
        <dbReference type="ARBA" id="ARBA00022723"/>
    </source>
</evidence>
<evidence type="ECO:0000256" key="2">
    <source>
        <dbReference type="ARBA" id="ARBA00022801"/>
    </source>
</evidence>
<keyword evidence="3" id="KW-0464">Manganese</keyword>
<feature type="compositionally biased region" description="Polar residues" evidence="4">
    <location>
        <begin position="1"/>
        <end position="13"/>
    </location>
</feature>
<dbReference type="GO" id="GO:0005737">
    <property type="term" value="C:cytoplasm"/>
    <property type="evidence" value="ECO:0007669"/>
    <property type="project" value="TreeGrafter"/>
</dbReference>
<keyword evidence="1" id="KW-0479">Metal-binding</keyword>
<dbReference type="PANTHER" id="PTHR12112:SF22">
    <property type="entry name" value="MANGANESE-DEPENDENT INORGANIC PYROPHOSPHATASE-RELATED"/>
    <property type="match status" value="1"/>
</dbReference>
<evidence type="ECO:0000313" key="7">
    <source>
        <dbReference type="Proteomes" id="UP001353858"/>
    </source>
</evidence>
<keyword evidence="2" id="KW-0378">Hydrolase</keyword>
<feature type="domain" description="CRAL-TRIO" evidence="5">
    <location>
        <begin position="270"/>
        <end position="430"/>
    </location>
</feature>
<feature type="region of interest" description="Disordered" evidence="4">
    <location>
        <begin position="1"/>
        <end position="22"/>
    </location>
</feature>
<feature type="compositionally biased region" description="Basic and acidic residues" evidence="4">
    <location>
        <begin position="219"/>
        <end position="234"/>
    </location>
</feature>
<feature type="compositionally biased region" description="Low complexity" evidence="4">
    <location>
        <begin position="208"/>
        <end position="217"/>
    </location>
</feature>
<dbReference type="Pfam" id="PF12496">
    <property type="entry name" value="BNIP2"/>
    <property type="match status" value="1"/>
</dbReference>
<evidence type="ECO:0000256" key="3">
    <source>
        <dbReference type="ARBA" id="ARBA00023211"/>
    </source>
</evidence>
<feature type="region of interest" description="Disordered" evidence="4">
    <location>
        <begin position="205"/>
        <end position="237"/>
    </location>
</feature>
<organism evidence="6 7">
    <name type="scientific">Aquatica leii</name>
    <dbReference type="NCBI Taxonomy" id="1421715"/>
    <lineage>
        <taxon>Eukaryota</taxon>
        <taxon>Metazoa</taxon>
        <taxon>Ecdysozoa</taxon>
        <taxon>Arthropoda</taxon>
        <taxon>Hexapoda</taxon>
        <taxon>Insecta</taxon>
        <taxon>Pterygota</taxon>
        <taxon>Neoptera</taxon>
        <taxon>Endopterygota</taxon>
        <taxon>Coleoptera</taxon>
        <taxon>Polyphaga</taxon>
        <taxon>Elateriformia</taxon>
        <taxon>Elateroidea</taxon>
        <taxon>Lampyridae</taxon>
        <taxon>Luciolinae</taxon>
        <taxon>Aquatica</taxon>
    </lineage>
</organism>